<keyword evidence="5 7" id="KW-1133">Transmembrane helix</keyword>
<dbReference type="Proteomes" id="UP000509371">
    <property type="component" value="Chromosome"/>
</dbReference>
<dbReference type="PROSITE" id="PS50928">
    <property type="entry name" value="ABC_TM1"/>
    <property type="match status" value="1"/>
</dbReference>
<feature type="transmembrane region" description="Helical" evidence="7">
    <location>
        <begin position="279"/>
        <end position="302"/>
    </location>
</feature>
<keyword evidence="2 7" id="KW-0813">Transport</keyword>
<evidence type="ECO:0000313" key="10">
    <source>
        <dbReference type="EMBL" id="MEP7729834.1"/>
    </source>
</evidence>
<dbReference type="Proteomes" id="UP001471651">
    <property type="component" value="Unassembled WGS sequence"/>
</dbReference>
<protein>
    <submittedName>
        <fullName evidence="9 11">ABC transporter permease</fullName>
    </submittedName>
    <submittedName>
        <fullName evidence="10">Sugar ABC transporter permease</fullName>
    </submittedName>
</protein>
<evidence type="ECO:0000259" key="8">
    <source>
        <dbReference type="PROSITE" id="PS50928"/>
    </source>
</evidence>
<feature type="transmembrane region" description="Helical" evidence="7">
    <location>
        <begin position="168"/>
        <end position="193"/>
    </location>
</feature>
<feature type="transmembrane region" description="Helical" evidence="7">
    <location>
        <begin position="83"/>
        <end position="103"/>
    </location>
</feature>
<dbReference type="GO" id="GO:0005886">
    <property type="term" value="C:plasma membrane"/>
    <property type="evidence" value="ECO:0007669"/>
    <property type="project" value="UniProtKB-SubCell"/>
</dbReference>
<dbReference type="InterPro" id="IPR051393">
    <property type="entry name" value="ABC_transporter_permease"/>
</dbReference>
<keyword evidence="3" id="KW-1003">Cell membrane</keyword>
<evidence type="ECO:0000256" key="4">
    <source>
        <dbReference type="ARBA" id="ARBA00022692"/>
    </source>
</evidence>
<feature type="transmembrane region" description="Helical" evidence="7">
    <location>
        <begin position="115"/>
        <end position="132"/>
    </location>
</feature>
<keyword evidence="4 7" id="KW-0812">Transmembrane</keyword>
<reference evidence="11 13" key="2">
    <citation type="submission" date="2020-06" db="EMBL/GenBank/DDBJ databases">
        <authorList>
            <person name="Voronona O.L."/>
            <person name="Aksenova E.I."/>
            <person name="Kunda M.S."/>
            <person name="Semenov A.N."/>
            <person name="Ryzhova N."/>
        </authorList>
    </citation>
    <scope>NUCLEOTIDE SEQUENCE [LARGE SCALE GENOMIC DNA]</scope>
    <source>
        <strain evidence="11 13">MPKMM3633</strain>
    </source>
</reference>
<dbReference type="Pfam" id="PF00528">
    <property type="entry name" value="BPD_transp_1"/>
    <property type="match status" value="1"/>
</dbReference>
<sequence length="311" mass="35186">MTQPNHQDEKKPFPWHLVVFLTPALLVYVTFSVYPLLDTLFLSLFDTQRGESTFVGLQNFITLVTDDNWSDAFWNALLNNFKFFAIHMLLQNPIGLLLAVLLSSPKLRLSGTYRTLIFMPTMLSVVIIGFVWQLLLSPIWGISENFLYSIGLGHYFDAWLGKEGSALITLSFISVWQFVGIPMMLIYATLLNIPDDIVDASVVDGANPLQTFWYIKLPLILPTIAMVSILTFVANFNAFELIYAVKGALAGPNFSTDLMGTFFYRTFFGFQLQQGSASMGAAVATLMFLIILVGVMLFLFFVQRRIQRFQF</sequence>
<dbReference type="OrthoDB" id="9785347at2"/>
<dbReference type="AlphaFoldDB" id="A0A2Z4PN83"/>
<dbReference type="PANTHER" id="PTHR30193">
    <property type="entry name" value="ABC TRANSPORTER PERMEASE PROTEIN"/>
    <property type="match status" value="1"/>
</dbReference>
<comment type="subcellular location">
    <subcellularLocation>
        <location evidence="1 7">Cell membrane</location>
        <topology evidence="1 7">Multi-pass membrane protein</topology>
    </subcellularLocation>
</comment>
<feature type="transmembrane region" description="Helical" evidence="7">
    <location>
        <begin position="213"/>
        <end position="236"/>
    </location>
</feature>
<accession>A0A2Z4PN83</accession>
<evidence type="ECO:0000256" key="5">
    <source>
        <dbReference type="ARBA" id="ARBA00022989"/>
    </source>
</evidence>
<dbReference type="SUPFAM" id="SSF161098">
    <property type="entry name" value="MetI-like"/>
    <property type="match status" value="1"/>
</dbReference>
<evidence type="ECO:0000313" key="12">
    <source>
        <dbReference type="Proteomes" id="UP000249898"/>
    </source>
</evidence>
<reference evidence="10 14" key="3">
    <citation type="submission" date="2024-05" db="EMBL/GenBank/DDBJ databases">
        <authorList>
            <person name="Busch G.E."/>
            <person name="Sharma I."/>
        </authorList>
    </citation>
    <scope>NUCLEOTIDE SEQUENCE [LARGE SCALE GENOMIC DNA]</scope>
    <source>
        <strain evidence="10 14">23GB23</strain>
    </source>
</reference>
<evidence type="ECO:0000256" key="1">
    <source>
        <dbReference type="ARBA" id="ARBA00004651"/>
    </source>
</evidence>
<keyword evidence="6 7" id="KW-0472">Membrane</keyword>
<dbReference type="InterPro" id="IPR035906">
    <property type="entry name" value="MetI-like_sf"/>
</dbReference>
<reference evidence="9 12" key="1">
    <citation type="submission" date="2016-06" db="EMBL/GenBank/DDBJ databases">
        <title>The sequenced genome of the ice-adhering bacterium Marinomonas primoryensis, from Antarctica.</title>
        <authorList>
            <person name="Graham L."/>
            <person name="Vance T.D.R."/>
            <person name="Davies P.L."/>
        </authorList>
    </citation>
    <scope>NUCLEOTIDE SEQUENCE [LARGE SCALE GENOMIC DNA]</scope>
    <source>
        <strain evidence="9 12">AceL</strain>
    </source>
</reference>
<evidence type="ECO:0000313" key="11">
    <source>
        <dbReference type="EMBL" id="QKK79017.1"/>
    </source>
</evidence>
<evidence type="ECO:0000313" key="13">
    <source>
        <dbReference type="Proteomes" id="UP000509371"/>
    </source>
</evidence>
<dbReference type="Gene3D" id="1.10.3720.10">
    <property type="entry name" value="MetI-like"/>
    <property type="match status" value="1"/>
</dbReference>
<dbReference type="EMBL" id="CP054301">
    <property type="protein sequence ID" value="QKK79017.1"/>
    <property type="molecule type" value="Genomic_DNA"/>
</dbReference>
<name>A0A2Z4PN83_9GAMM</name>
<dbReference type="EMBL" id="CP016181">
    <property type="protein sequence ID" value="AWX99070.1"/>
    <property type="molecule type" value="Genomic_DNA"/>
</dbReference>
<evidence type="ECO:0000313" key="9">
    <source>
        <dbReference type="EMBL" id="AWX99070.1"/>
    </source>
</evidence>
<feature type="transmembrane region" description="Helical" evidence="7">
    <location>
        <begin position="12"/>
        <end position="37"/>
    </location>
</feature>
<feature type="domain" description="ABC transmembrane type-1" evidence="8">
    <location>
        <begin position="77"/>
        <end position="298"/>
    </location>
</feature>
<gene>
    <name evidence="9" type="ORF">A8139_02940</name>
    <name evidence="10" type="ORF">ABKW32_10290</name>
    <name evidence="11" type="ORF">MP3633_0279</name>
</gene>
<dbReference type="PANTHER" id="PTHR30193:SF37">
    <property type="entry name" value="INNER MEMBRANE ABC TRANSPORTER PERMEASE PROTEIN YCJO"/>
    <property type="match status" value="1"/>
</dbReference>
<evidence type="ECO:0000256" key="6">
    <source>
        <dbReference type="ARBA" id="ARBA00023136"/>
    </source>
</evidence>
<dbReference type="Proteomes" id="UP000249898">
    <property type="component" value="Chromosome"/>
</dbReference>
<evidence type="ECO:0000313" key="14">
    <source>
        <dbReference type="Proteomes" id="UP001471651"/>
    </source>
</evidence>
<dbReference type="InterPro" id="IPR000515">
    <property type="entry name" value="MetI-like"/>
</dbReference>
<keyword evidence="14" id="KW-1185">Reference proteome</keyword>
<dbReference type="RefSeq" id="WP_112135539.1">
    <property type="nucleotide sequence ID" value="NZ_BAAAEF010000015.1"/>
</dbReference>
<evidence type="ECO:0000256" key="3">
    <source>
        <dbReference type="ARBA" id="ARBA00022475"/>
    </source>
</evidence>
<evidence type="ECO:0000256" key="7">
    <source>
        <dbReference type="RuleBase" id="RU363032"/>
    </source>
</evidence>
<dbReference type="GO" id="GO:0055085">
    <property type="term" value="P:transmembrane transport"/>
    <property type="evidence" value="ECO:0007669"/>
    <property type="project" value="InterPro"/>
</dbReference>
<organism evidence="9 12">
    <name type="scientific">Marinomonas primoryensis</name>
    <dbReference type="NCBI Taxonomy" id="178399"/>
    <lineage>
        <taxon>Bacteria</taxon>
        <taxon>Pseudomonadati</taxon>
        <taxon>Pseudomonadota</taxon>
        <taxon>Gammaproteobacteria</taxon>
        <taxon>Oceanospirillales</taxon>
        <taxon>Oceanospirillaceae</taxon>
        <taxon>Marinomonas</taxon>
    </lineage>
</organism>
<evidence type="ECO:0000256" key="2">
    <source>
        <dbReference type="ARBA" id="ARBA00022448"/>
    </source>
</evidence>
<dbReference type="KEGG" id="mpri:MP3633_0279"/>
<dbReference type="EMBL" id="JBDYKN010000008">
    <property type="protein sequence ID" value="MEP7729834.1"/>
    <property type="molecule type" value="Genomic_DNA"/>
</dbReference>
<comment type="similarity">
    <text evidence="7">Belongs to the binding-protein-dependent transport system permease family.</text>
</comment>
<dbReference type="CDD" id="cd06261">
    <property type="entry name" value="TM_PBP2"/>
    <property type="match status" value="1"/>
</dbReference>
<proteinExistence type="inferred from homology"/>